<feature type="compositionally biased region" description="Basic and acidic residues" evidence="1">
    <location>
        <begin position="1"/>
        <end position="17"/>
    </location>
</feature>
<evidence type="ECO:0000256" key="1">
    <source>
        <dbReference type="SAM" id="MobiDB-lite"/>
    </source>
</evidence>
<proteinExistence type="predicted"/>
<dbReference type="OrthoDB" id="4357148at2759"/>
<reference evidence="3" key="1">
    <citation type="submission" date="2017-02" db="EMBL/GenBank/DDBJ databases">
        <authorList>
            <person name="Tafer H."/>
            <person name="Lopandic K."/>
        </authorList>
    </citation>
    <scope>NUCLEOTIDE SEQUENCE [LARGE SCALE GENOMIC DNA]</scope>
    <source>
        <strain evidence="3">CBS 366.77</strain>
    </source>
</reference>
<protein>
    <submittedName>
        <fullName evidence="2">Uncharacterized protein</fullName>
    </submittedName>
</protein>
<feature type="compositionally biased region" description="Polar residues" evidence="1">
    <location>
        <begin position="55"/>
        <end position="64"/>
    </location>
</feature>
<accession>A0A3A2ZB00</accession>
<comment type="caution">
    <text evidence="2">The sequence shown here is derived from an EMBL/GenBank/DDBJ whole genome shotgun (WGS) entry which is preliminary data.</text>
</comment>
<feature type="compositionally biased region" description="Polar residues" evidence="1">
    <location>
        <begin position="18"/>
        <end position="33"/>
    </location>
</feature>
<sequence length="111" mass="12370">MSNLAEREAEDVYERQNDPSPVSGSVPDNSYASGTGRIPVQKDDEAMEESPMQPPFSNTDQQLAQDEREAVDRSNILDSDRLRHAQPQTSTGYDEGPTEEDLPAEVKNARY</sequence>
<dbReference type="Proteomes" id="UP000266188">
    <property type="component" value="Unassembled WGS sequence"/>
</dbReference>
<dbReference type="AlphaFoldDB" id="A0A3A2ZB00"/>
<keyword evidence="3" id="KW-1185">Reference proteome</keyword>
<dbReference type="EMBL" id="MVGC01000340">
    <property type="protein sequence ID" value="RJE20086.1"/>
    <property type="molecule type" value="Genomic_DNA"/>
</dbReference>
<organism evidence="2 3">
    <name type="scientific">Aspergillus sclerotialis</name>
    <dbReference type="NCBI Taxonomy" id="2070753"/>
    <lineage>
        <taxon>Eukaryota</taxon>
        <taxon>Fungi</taxon>
        <taxon>Dikarya</taxon>
        <taxon>Ascomycota</taxon>
        <taxon>Pezizomycotina</taxon>
        <taxon>Eurotiomycetes</taxon>
        <taxon>Eurotiomycetidae</taxon>
        <taxon>Eurotiales</taxon>
        <taxon>Aspergillaceae</taxon>
        <taxon>Aspergillus</taxon>
        <taxon>Aspergillus subgen. Polypaecilum</taxon>
    </lineage>
</organism>
<gene>
    <name evidence="2" type="ORF">PHISCL_07581</name>
</gene>
<feature type="region of interest" description="Disordered" evidence="1">
    <location>
        <begin position="1"/>
        <end position="111"/>
    </location>
</feature>
<evidence type="ECO:0000313" key="2">
    <source>
        <dbReference type="EMBL" id="RJE20086.1"/>
    </source>
</evidence>
<evidence type="ECO:0000313" key="3">
    <source>
        <dbReference type="Proteomes" id="UP000266188"/>
    </source>
</evidence>
<name>A0A3A2ZB00_9EURO</name>